<dbReference type="PROSITE" id="PS51222">
    <property type="entry name" value="DCD"/>
    <property type="match status" value="1"/>
</dbReference>
<evidence type="ECO:0000313" key="4">
    <source>
        <dbReference type="Proteomes" id="UP000034076"/>
    </source>
</evidence>
<dbReference type="InterPro" id="IPR013989">
    <property type="entry name" value="Dev_and_cell_death_domain"/>
</dbReference>
<feature type="compositionally biased region" description="Basic residues" evidence="1">
    <location>
        <begin position="129"/>
        <end position="139"/>
    </location>
</feature>
<dbReference type="STRING" id="270498.CHK_0716"/>
<dbReference type="RefSeq" id="WP_046442664.1">
    <property type="nucleotide sequence ID" value="NZ_LAYJ01000067.1"/>
</dbReference>
<keyword evidence="4" id="KW-1185">Reference proteome</keyword>
<dbReference type="PIRSF" id="PIRSF021328">
    <property type="entry name" value="UCP021328"/>
    <property type="match status" value="1"/>
</dbReference>
<proteinExistence type="predicted"/>
<feature type="compositionally biased region" description="Basic and acidic residues" evidence="1">
    <location>
        <begin position="100"/>
        <end position="125"/>
    </location>
</feature>
<organism evidence="3 4">
    <name type="scientific">Christensenella hongkongensis</name>
    <dbReference type="NCBI Taxonomy" id="270498"/>
    <lineage>
        <taxon>Bacteria</taxon>
        <taxon>Bacillati</taxon>
        <taxon>Bacillota</taxon>
        <taxon>Clostridia</taxon>
        <taxon>Christensenellales</taxon>
        <taxon>Christensenellaceae</taxon>
        <taxon>Christensenella</taxon>
    </lineage>
</organism>
<protein>
    <recommendedName>
        <fullName evidence="2">DCD domain-containing protein</fullName>
    </recommendedName>
</protein>
<gene>
    <name evidence="3" type="ORF">CHK_0716</name>
</gene>
<accession>A0A0M2NNJ0</accession>
<feature type="region of interest" description="Disordered" evidence="1">
    <location>
        <begin position="84"/>
        <end position="139"/>
    </location>
</feature>
<dbReference type="PATRIC" id="fig|270498.16.peg.2616"/>
<dbReference type="Proteomes" id="UP000034076">
    <property type="component" value="Unassembled WGS sequence"/>
</dbReference>
<dbReference type="OrthoDB" id="4570726at2"/>
<dbReference type="AlphaFoldDB" id="A0A0M2NNJ0"/>
<dbReference type="InterPro" id="IPR016787">
    <property type="entry name" value="UCP021328"/>
</dbReference>
<feature type="domain" description="DCD" evidence="2">
    <location>
        <begin position="1"/>
        <end position="95"/>
    </location>
</feature>
<sequence length="139" mass="16342">MNKAAVKLTVLFEEPFWVGIYERTANGKLEACKITFGAEPKDYEVHTFFLENWNCLPMSPPVDAGTMAEKRLNPKRIQRAVHRELSQAQIGTKSQQALKKQQEENKLRRKTVSREQREAEKELRFSMRQQKKKEKHRGR</sequence>
<name>A0A0M2NNJ0_9FIRM</name>
<dbReference type="Pfam" id="PF11208">
    <property type="entry name" value="DUF2992"/>
    <property type="match status" value="1"/>
</dbReference>
<comment type="caution">
    <text evidence="3">The sequence shown here is derived from an EMBL/GenBank/DDBJ whole genome shotgun (WGS) entry which is preliminary data.</text>
</comment>
<evidence type="ECO:0000256" key="1">
    <source>
        <dbReference type="SAM" id="MobiDB-lite"/>
    </source>
</evidence>
<evidence type="ECO:0000259" key="2">
    <source>
        <dbReference type="PROSITE" id="PS51222"/>
    </source>
</evidence>
<reference evidence="3 4" key="1">
    <citation type="submission" date="2015-04" db="EMBL/GenBank/DDBJ databases">
        <title>Draft genome sequence of bacteremic isolate Catabacter hongkongensis type strain HKU16T.</title>
        <authorList>
            <person name="Lau S.K."/>
            <person name="Teng J.L."/>
            <person name="Huang Y."/>
            <person name="Curreem S.O."/>
            <person name="Tsui S.K."/>
            <person name="Woo P.C."/>
        </authorList>
    </citation>
    <scope>NUCLEOTIDE SEQUENCE [LARGE SCALE GENOMIC DNA]</scope>
    <source>
        <strain evidence="3 4">HKU16</strain>
    </source>
</reference>
<dbReference type="EMBL" id="LAYJ01000067">
    <property type="protein sequence ID" value="KKI51780.1"/>
    <property type="molecule type" value="Genomic_DNA"/>
</dbReference>
<feature type="compositionally biased region" description="Polar residues" evidence="1">
    <location>
        <begin position="86"/>
        <end position="99"/>
    </location>
</feature>
<evidence type="ECO:0000313" key="3">
    <source>
        <dbReference type="EMBL" id="KKI51780.1"/>
    </source>
</evidence>